<keyword evidence="3 5" id="KW-1133">Transmembrane helix</keyword>
<evidence type="ECO:0000313" key="7">
    <source>
        <dbReference type="EMBL" id="PCK78056.1"/>
    </source>
</evidence>
<evidence type="ECO:0000256" key="1">
    <source>
        <dbReference type="ARBA" id="ARBA00004651"/>
    </source>
</evidence>
<dbReference type="InterPro" id="IPR035906">
    <property type="entry name" value="MetI-like_sf"/>
</dbReference>
<dbReference type="PROSITE" id="PS50928">
    <property type="entry name" value="ABC_TM1"/>
    <property type="match status" value="1"/>
</dbReference>
<dbReference type="GO" id="GO:0005886">
    <property type="term" value="C:plasma membrane"/>
    <property type="evidence" value="ECO:0007669"/>
    <property type="project" value="UniProtKB-SubCell"/>
</dbReference>
<dbReference type="InterPro" id="IPR000515">
    <property type="entry name" value="MetI-like"/>
</dbReference>
<dbReference type="Proteomes" id="UP000218807">
    <property type="component" value="Unassembled WGS sequence"/>
</dbReference>
<feature type="transmembrane region" description="Helical" evidence="5">
    <location>
        <begin position="211"/>
        <end position="231"/>
    </location>
</feature>
<sequence length="377" mass="41457">MTDQAIALIPERVRNSDAVAGQWKLIWRRFRRHRLALGAGVVILLIYLVALFAEVIAPVSSQTYDSRYTYAPPQRLKVAGYDATGQFHPLYVNGYSMKVDPIALSRNYVADPAVVIPVGFFVKGEPYQFWGLFDFDRHLIGPIEAGKPFYLFGADRLGRDVFSRTVHGTRVSMSVGLIGVAISLVLGIILGGISGLYGGWVDDVIQRSIELINSIPTIPLWMGLAAAVPISADPILVYLWITVILSLIGWTDLARVVRGRFLSLKTEDFVIAAHLDGCSRMRIIWRHMVPSFMSHIIASVTLAIPTMILAETALSFLGIGLRPPVVSWGVLLQEAQNILAVTSAPWLFLPGLAVIVTVLALNFLGDGLRDAADPYEY</sequence>
<dbReference type="Gene3D" id="1.10.3720.10">
    <property type="entry name" value="MetI-like"/>
    <property type="match status" value="1"/>
</dbReference>
<evidence type="ECO:0000256" key="4">
    <source>
        <dbReference type="ARBA" id="ARBA00023136"/>
    </source>
</evidence>
<keyword evidence="5" id="KW-0813">Transport</keyword>
<dbReference type="Pfam" id="PF12911">
    <property type="entry name" value="OppC_N"/>
    <property type="match status" value="1"/>
</dbReference>
<accession>A0A2A5KLW0</accession>
<keyword evidence="4 5" id="KW-0472">Membrane</keyword>
<dbReference type="CDD" id="cd06261">
    <property type="entry name" value="TM_PBP2"/>
    <property type="match status" value="1"/>
</dbReference>
<keyword evidence="2 5" id="KW-0812">Transmembrane</keyword>
<reference evidence="7 8" key="1">
    <citation type="submission" date="2017-09" db="EMBL/GenBank/DDBJ databases">
        <title>Comparative genomics of rhizobia isolated from Phaseolus vulgaris in China.</title>
        <authorList>
            <person name="Tong W."/>
        </authorList>
    </citation>
    <scope>NUCLEOTIDE SEQUENCE [LARGE SCALE GENOMIC DNA]</scope>
    <source>
        <strain evidence="7 8">L101</strain>
    </source>
</reference>
<evidence type="ECO:0000259" key="6">
    <source>
        <dbReference type="PROSITE" id="PS50928"/>
    </source>
</evidence>
<dbReference type="Pfam" id="PF00528">
    <property type="entry name" value="BPD_transp_1"/>
    <property type="match status" value="1"/>
</dbReference>
<organism evidence="7 8">
    <name type="scientific">Rhizobium sophoriradicis</name>
    <dbReference type="NCBI Taxonomy" id="1535245"/>
    <lineage>
        <taxon>Bacteria</taxon>
        <taxon>Pseudomonadati</taxon>
        <taxon>Pseudomonadota</taxon>
        <taxon>Alphaproteobacteria</taxon>
        <taxon>Hyphomicrobiales</taxon>
        <taxon>Rhizobiaceae</taxon>
        <taxon>Rhizobium/Agrobacterium group</taxon>
        <taxon>Rhizobium</taxon>
    </lineage>
</organism>
<feature type="transmembrane region" description="Helical" evidence="5">
    <location>
        <begin position="175"/>
        <end position="199"/>
    </location>
</feature>
<name>A0A2A5KLW0_9HYPH</name>
<evidence type="ECO:0000256" key="5">
    <source>
        <dbReference type="RuleBase" id="RU363032"/>
    </source>
</evidence>
<evidence type="ECO:0000313" key="8">
    <source>
        <dbReference type="Proteomes" id="UP000218807"/>
    </source>
</evidence>
<keyword evidence="8" id="KW-1185">Reference proteome</keyword>
<feature type="transmembrane region" description="Helical" evidence="5">
    <location>
        <begin position="338"/>
        <end position="361"/>
    </location>
</feature>
<dbReference type="RefSeq" id="WP_096764454.1">
    <property type="nucleotide sequence ID" value="NZ_NXDM01000032.1"/>
</dbReference>
<dbReference type="SUPFAM" id="SSF161098">
    <property type="entry name" value="MetI-like"/>
    <property type="match status" value="1"/>
</dbReference>
<gene>
    <name evidence="7" type="ORF">CPT34_26335</name>
</gene>
<comment type="similarity">
    <text evidence="5">Belongs to the binding-protein-dependent transport system permease family.</text>
</comment>
<evidence type="ECO:0000256" key="2">
    <source>
        <dbReference type="ARBA" id="ARBA00022692"/>
    </source>
</evidence>
<dbReference type="GO" id="GO:0055085">
    <property type="term" value="P:transmembrane transport"/>
    <property type="evidence" value="ECO:0007669"/>
    <property type="project" value="InterPro"/>
</dbReference>
<feature type="transmembrane region" description="Helical" evidence="5">
    <location>
        <begin position="35"/>
        <end position="57"/>
    </location>
</feature>
<feature type="transmembrane region" description="Helical" evidence="5">
    <location>
        <begin position="237"/>
        <end position="257"/>
    </location>
</feature>
<dbReference type="EMBL" id="NXDM01000032">
    <property type="protein sequence ID" value="PCK78056.1"/>
    <property type="molecule type" value="Genomic_DNA"/>
</dbReference>
<comment type="subcellular location">
    <subcellularLocation>
        <location evidence="1 5">Cell membrane</location>
        <topology evidence="1 5">Multi-pass membrane protein</topology>
    </subcellularLocation>
</comment>
<dbReference type="AlphaFoldDB" id="A0A2A5KLW0"/>
<dbReference type="PANTHER" id="PTHR43839:SF3">
    <property type="entry name" value="OLIGOPEPTIDE ABC TRANSPORTER, PERMEASE PROTEIN"/>
    <property type="match status" value="1"/>
</dbReference>
<dbReference type="PANTHER" id="PTHR43839">
    <property type="entry name" value="OPPC IN A BINDING PROTEIN-DEPENDENT TRANSPORT SYSTEM"/>
    <property type="match status" value="1"/>
</dbReference>
<protein>
    <submittedName>
        <fullName evidence="7">Peptide ABC transporter permease</fullName>
    </submittedName>
</protein>
<feature type="transmembrane region" description="Helical" evidence="5">
    <location>
        <begin position="296"/>
        <end position="318"/>
    </location>
</feature>
<feature type="domain" description="ABC transmembrane type-1" evidence="6">
    <location>
        <begin position="169"/>
        <end position="365"/>
    </location>
</feature>
<proteinExistence type="inferred from homology"/>
<dbReference type="InterPro" id="IPR025966">
    <property type="entry name" value="OppC_N"/>
</dbReference>
<comment type="caution">
    <text evidence="7">The sequence shown here is derived from an EMBL/GenBank/DDBJ whole genome shotgun (WGS) entry which is preliminary data.</text>
</comment>
<evidence type="ECO:0000256" key="3">
    <source>
        <dbReference type="ARBA" id="ARBA00022989"/>
    </source>
</evidence>